<organism evidence="1 2">
    <name type="scientific">Puniceibacterium antarcticum</name>
    <dbReference type="NCBI Taxonomy" id="1206336"/>
    <lineage>
        <taxon>Bacteria</taxon>
        <taxon>Pseudomonadati</taxon>
        <taxon>Pseudomonadota</taxon>
        <taxon>Alphaproteobacteria</taxon>
        <taxon>Rhodobacterales</taxon>
        <taxon>Paracoccaceae</taxon>
        <taxon>Puniceibacterium</taxon>
    </lineage>
</organism>
<dbReference type="Proteomes" id="UP000231259">
    <property type="component" value="Unassembled WGS sequence"/>
</dbReference>
<sequence>MKVFRTLNRGDGQHVGLERDSGIAILAPASILGASACQSFELGEPVVSTEALFDLRCPRKLDTDVSSDLLSGDLHTKEIEDVETKAARP</sequence>
<evidence type="ECO:0000313" key="2">
    <source>
        <dbReference type="Proteomes" id="UP000231259"/>
    </source>
</evidence>
<reference evidence="1 2" key="1">
    <citation type="submission" date="2013-09" db="EMBL/GenBank/DDBJ databases">
        <title>Genome sequencing of Phaeobacter antarcticus sp. nov. SM1211.</title>
        <authorList>
            <person name="Zhang X.-Y."/>
            <person name="Liu C."/>
            <person name="Chen X.-L."/>
            <person name="Xie B.-B."/>
            <person name="Qin Q.-L."/>
            <person name="Rong J.-C."/>
            <person name="Zhang Y.-Z."/>
        </authorList>
    </citation>
    <scope>NUCLEOTIDE SEQUENCE [LARGE SCALE GENOMIC DNA]</scope>
    <source>
        <strain evidence="1 2">SM1211</strain>
    </source>
</reference>
<protein>
    <submittedName>
        <fullName evidence="1">Uncharacterized protein</fullName>
    </submittedName>
</protein>
<name>A0A2G8RHH0_9RHOB</name>
<keyword evidence="2" id="KW-1185">Reference proteome</keyword>
<evidence type="ECO:0000313" key="1">
    <source>
        <dbReference type="EMBL" id="PIL20970.1"/>
    </source>
</evidence>
<dbReference type="AlphaFoldDB" id="A0A2G8RHH0"/>
<comment type="caution">
    <text evidence="1">The sequence shown here is derived from an EMBL/GenBank/DDBJ whole genome shotgun (WGS) entry which is preliminary data.</text>
</comment>
<dbReference type="EMBL" id="AWWI01000049">
    <property type="protein sequence ID" value="PIL20970.1"/>
    <property type="molecule type" value="Genomic_DNA"/>
</dbReference>
<accession>A0A2G8RHH0</accession>
<gene>
    <name evidence="1" type="ORF">P775_06805</name>
</gene>
<proteinExistence type="predicted"/>